<name>A0A4Y2AEG9_ARAVE</name>
<gene>
    <name evidence="1" type="ORF">AVEN_152928_1</name>
</gene>
<proteinExistence type="predicted"/>
<evidence type="ECO:0000313" key="1">
    <source>
        <dbReference type="EMBL" id="GBL77709.1"/>
    </source>
</evidence>
<comment type="caution">
    <text evidence="1">The sequence shown here is derived from an EMBL/GenBank/DDBJ whole genome shotgun (WGS) entry which is preliminary data.</text>
</comment>
<keyword evidence="2" id="KW-1185">Reference proteome</keyword>
<dbReference type="AlphaFoldDB" id="A0A4Y2AEG9"/>
<protein>
    <submittedName>
        <fullName evidence="1">Uncharacterized protein</fullName>
    </submittedName>
</protein>
<organism evidence="1 2">
    <name type="scientific">Araneus ventricosus</name>
    <name type="common">Orbweaver spider</name>
    <name type="synonym">Epeira ventricosa</name>
    <dbReference type="NCBI Taxonomy" id="182803"/>
    <lineage>
        <taxon>Eukaryota</taxon>
        <taxon>Metazoa</taxon>
        <taxon>Ecdysozoa</taxon>
        <taxon>Arthropoda</taxon>
        <taxon>Chelicerata</taxon>
        <taxon>Arachnida</taxon>
        <taxon>Araneae</taxon>
        <taxon>Araneomorphae</taxon>
        <taxon>Entelegynae</taxon>
        <taxon>Araneoidea</taxon>
        <taxon>Araneidae</taxon>
        <taxon>Araneus</taxon>
    </lineage>
</organism>
<reference evidence="1 2" key="1">
    <citation type="journal article" date="2019" name="Sci. Rep.">
        <title>Orb-weaving spider Araneus ventricosus genome elucidates the spidroin gene catalogue.</title>
        <authorList>
            <person name="Kono N."/>
            <person name="Nakamura H."/>
            <person name="Ohtoshi R."/>
            <person name="Moran D.A.P."/>
            <person name="Shinohara A."/>
            <person name="Yoshida Y."/>
            <person name="Fujiwara M."/>
            <person name="Mori M."/>
            <person name="Tomita M."/>
            <person name="Arakawa K."/>
        </authorList>
    </citation>
    <scope>NUCLEOTIDE SEQUENCE [LARGE SCALE GENOMIC DNA]</scope>
</reference>
<dbReference type="Proteomes" id="UP000499080">
    <property type="component" value="Unassembled WGS sequence"/>
</dbReference>
<accession>A0A4Y2AEG9</accession>
<dbReference type="EMBL" id="BGPR01000013">
    <property type="protein sequence ID" value="GBL77709.1"/>
    <property type="molecule type" value="Genomic_DNA"/>
</dbReference>
<sequence>MGSPLSVMNCRHRLLVLSIMLRTPNGKSFHRETHIESLCTTSEEYLKQLPAFRGSLKDSLLDKGPENDLGFPFTPNFDPQDIPLQADLGDVEIDHPSW</sequence>
<evidence type="ECO:0000313" key="2">
    <source>
        <dbReference type="Proteomes" id="UP000499080"/>
    </source>
</evidence>